<gene>
    <name evidence="2" type="ORF">VTK73DRAFT_3834</name>
</gene>
<reference evidence="2 3" key="1">
    <citation type="journal article" date="2024" name="Commun. Biol.">
        <title>Comparative genomic analysis of thermophilic fungi reveals convergent evolutionary adaptations and gene losses.</title>
        <authorList>
            <person name="Steindorff A.S."/>
            <person name="Aguilar-Pontes M.V."/>
            <person name="Robinson A.J."/>
            <person name="Andreopoulos B."/>
            <person name="LaButti K."/>
            <person name="Kuo A."/>
            <person name="Mondo S."/>
            <person name="Riley R."/>
            <person name="Otillar R."/>
            <person name="Haridas S."/>
            <person name="Lipzen A."/>
            <person name="Grimwood J."/>
            <person name="Schmutz J."/>
            <person name="Clum A."/>
            <person name="Reid I.D."/>
            <person name="Moisan M.C."/>
            <person name="Butler G."/>
            <person name="Nguyen T.T.M."/>
            <person name="Dewar K."/>
            <person name="Conant G."/>
            <person name="Drula E."/>
            <person name="Henrissat B."/>
            <person name="Hansel C."/>
            <person name="Singer S."/>
            <person name="Hutchinson M.I."/>
            <person name="de Vries R.P."/>
            <person name="Natvig D.O."/>
            <person name="Powell A.J."/>
            <person name="Tsang A."/>
            <person name="Grigoriev I.V."/>
        </authorList>
    </citation>
    <scope>NUCLEOTIDE SEQUENCE [LARGE SCALE GENOMIC DNA]</scope>
    <source>
        <strain evidence="2 3">ATCC 24622</strain>
    </source>
</reference>
<feature type="compositionally biased region" description="Basic and acidic residues" evidence="1">
    <location>
        <begin position="51"/>
        <end position="73"/>
    </location>
</feature>
<dbReference type="EMBL" id="JAZHXJ010000224">
    <property type="protein sequence ID" value="KAL1868143.1"/>
    <property type="molecule type" value="Genomic_DNA"/>
</dbReference>
<keyword evidence="3" id="KW-1185">Reference proteome</keyword>
<evidence type="ECO:0000313" key="3">
    <source>
        <dbReference type="Proteomes" id="UP001586593"/>
    </source>
</evidence>
<dbReference type="PANTHER" id="PTHR13282">
    <property type="entry name" value="PROTEIN FAM32A"/>
    <property type="match status" value="1"/>
</dbReference>
<comment type="caution">
    <text evidence="2">The sequence shown here is derived from an EMBL/GenBank/DDBJ whole genome shotgun (WGS) entry which is preliminary data.</text>
</comment>
<feature type="region of interest" description="Disordered" evidence="1">
    <location>
        <begin position="17"/>
        <end position="99"/>
    </location>
</feature>
<dbReference type="PANTHER" id="PTHR13282:SF6">
    <property type="entry name" value="PROTEIN FAM32A"/>
    <property type="match status" value="1"/>
</dbReference>
<dbReference type="InterPro" id="IPR013865">
    <property type="entry name" value="FAM32A"/>
</dbReference>
<evidence type="ECO:0000313" key="2">
    <source>
        <dbReference type="EMBL" id="KAL1868143.1"/>
    </source>
</evidence>
<dbReference type="Pfam" id="PF08555">
    <property type="entry name" value="FAM32A"/>
    <property type="match status" value="1"/>
</dbReference>
<accession>A0ABR3WWU7</accession>
<proteinExistence type="predicted"/>
<feature type="compositionally biased region" description="Basic residues" evidence="1">
    <location>
        <begin position="17"/>
        <end position="29"/>
    </location>
</feature>
<evidence type="ECO:0008006" key="4">
    <source>
        <dbReference type="Google" id="ProtNLM"/>
    </source>
</evidence>
<evidence type="ECO:0000256" key="1">
    <source>
        <dbReference type="SAM" id="MobiDB-lite"/>
    </source>
</evidence>
<name>A0ABR3WWU7_9PEZI</name>
<dbReference type="Proteomes" id="UP001586593">
    <property type="component" value="Unassembled WGS sequence"/>
</dbReference>
<sequence>MPSDEYATFTGGALKLKGAKVKKHKKKKDSKGGSDLEKALSTGEPSARRSGSRDVDQRAVSEDRDRVDKEARRSVSRGLSQDRDEEDGNDDPLRYKTEAERRFYEARRKKLLEMSESAAARPELLKTHKQRVEELNTYLSKLSEHHDMPKIGPG</sequence>
<organism evidence="2 3">
    <name type="scientific">Phialemonium thermophilum</name>
    <dbReference type="NCBI Taxonomy" id="223376"/>
    <lineage>
        <taxon>Eukaryota</taxon>
        <taxon>Fungi</taxon>
        <taxon>Dikarya</taxon>
        <taxon>Ascomycota</taxon>
        <taxon>Pezizomycotina</taxon>
        <taxon>Sordariomycetes</taxon>
        <taxon>Sordariomycetidae</taxon>
        <taxon>Cephalothecales</taxon>
        <taxon>Cephalothecaceae</taxon>
        <taxon>Phialemonium</taxon>
    </lineage>
</organism>
<protein>
    <recommendedName>
        <fullName evidence="4">DUF1754-domain-containing protein</fullName>
    </recommendedName>
</protein>